<dbReference type="EMBL" id="JAELVR010000006">
    <property type="protein sequence ID" value="MBJ6371996.1"/>
    <property type="molecule type" value="Genomic_DNA"/>
</dbReference>
<keyword evidence="3" id="KW-0460">Magnesium</keyword>
<organism evidence="5 6">
    <name type="scientific">Sedimentitalea arenosa</name>
    <dbReference type="NCBI Taxonomy" id="2798803"/>
    <lineage>
        <taxon>Bacteria</taxon>
        <taxon>Pseudomonadati</taxon>
        <taxon>Pseudomonadota</taxon>
        <taxon>Alphaproteobacteria</taxon>
        <taxon>Rhodobacterales</taxon>
        <taxon>Paracoccaceae</taxon>
        <taxon>Sedimentitalea</taxon>
    </lineage>
</organism>
<dbReference type="AlphaFoldDB" id="A0A8J7LZS0"/>
<accession>A0A8J7LZS0</accession>
<keyword evidence="1" id="KW-0808">Transferase</keyword>
<dbReference type="CDD" id="cd06422">
    <property type="entry name" value="NTP_transferase_like_1"/>
    <property type="match status" value="1"/>
</dbReference>
<gene>
    <name evidence="5" type="ORF">JF290_10700</name>
</gene>
<evidence type="ECO:0000259" key="4">
    <source>
        <dbReference type="Pfam" id="PF12804"/>
    </source>
</evidence>
<dbReference type="Pfam" id="PF12804">
    <property type="entry name" value="NTP_transf_3"/>
    <property type="match status" value="1"/>
</dbReference>
<dbReference type="InterPro" id="IPR025877">
    <property type="entry name" value="MobA-like_NTP_Trfase"/>
</dbReference>
<dbReference type="GO" id="GO:0016779">
    <property type="term" value="F:nucleotidyltransferase activity"/>
    <property type="evidence" value="ECO:0007669"/>
    <property type="project" value="UniProtKB-KW"/>
</dbReference>
<sequence>MTNTPNAIMLFAAGFGTRMGALTRDRPKPLIEVEGVALVDHALALAKDIAPASIVVNTHYHADQMARHLEPQGVTLSQEHPDILDTGGGLRAALPLLGDGPVFTMNTDAIWSGPNPLRLLSAAWDPAQMDALLMCVPTASALDHAGPGDFTMDPKGRLNRGPGLVYGGAQIIKTEGLAEIPELAFSLNRLWDAMERNGRLFGLSYPGTWCDVGHPGGIRTAEALLGGDHV</sequence>
<dbReference type="RefSeq" id="WP_199024865.1">
    <property type="nucleotide sequence ID" value="NZ_JAELVR010000006.1"/>
</dbReference>
<proteinExistence type="predicted"/>
<dbReference type="Proteomes" id="UP000619079">
    <property type="component" value="Unassembled WGS sequence"/>
</dbReference>
<dbReference type="InterPro" id="IPR050065">
    <property type="entry name" value="GlmU-like"/>
</dbReference>
<dbReference type="PANTHER" id="PTHR43584">
    <property type="entry name" value="NUCLEOTIDYL TRANSFERASE"/>
    <property type="match status" value="1"/>
</dbReference>
<evidence type="ECO:0000256" key="1">
    <source>
        <dbReference type="ARBA" id="ARBA00022679"/>
    </source>
</evidence>
<evidence type="ECO:0000256" key="3">
    <source>
        <dbReference type="ARBA" id="ARBA00022842"/>
    </source>
</evidence>
<dbReference type="InterPro" id="IPR029044">
    <property type="entry name" value="Nucleotide-diphossugar_trans"/>
</dbReference>
<dbReference type="SUPFAM" id="SSF53448">
    <property type="entry name" value="Nucleotide-diphospho-sugar transferases"/>
    <property type="match status" value="1"/>
</dbReference>
<protein>
    <submittedName>
        <fullName evidence="5">Nucleotidyltransferase family protein</fullName>
    </submittedName>
</protein>
<evidence type="ECO:0000313" key="5">
    <source>
        <dbReference type="EMBL" id="MBJ6371996.1"/>
    </source>
</evidence>
<feature type="domain" description="MobA-like NTP transferase" evidence="4">
    <location>
        <begin position="10"/>
        <end position="132"/>
    </location>
</feature>
<reference evidence="5" key="1">
    <citation type="submission" date="2020-12" db="EMBL/GenBank/DDBJ databases">
        <title>Sedimentitalea sp. nov., isolated from sand in Incheon.</title>
        <authorList>
            <person name="Kim W."/>
        </authorList>
    </citation>
    <scope>NUCLEOTIDE SEQUENCE</scope>
    <source>
        <strain evidence="5">CAU 1593</strain>
    </source>
</reference>
<dbReference type="PANTHER" id="PTHR43584:SF8">
    <property type="entry name" value="N-ACETYLMURAMATE ALPHA-1-PHOSPHATE URIDYLYLTRANSFERASE"/>
    <property type="match status" value="1"/>
</dbReference>
<comment type="caution">
    <text evidence="5">The sequence shown here is derived from an EMBL/GenBank/DDBJ whole genome shotgun (WGS) entry which is preliminary data.</text>
</comment>
<dbReference type="Gene3D" id="3.90.550.10">
    <property type="entry name" value="Spore Coat Polysaccharide Biosynthesis Protein SpsA, Chain A"/>
    <property type="match status" value="1"/>
</dbReference>
<evidence type="ECO:0000313" key="6">
    <source>
        <dbReference type="Proteomes" id="UP000619079"/>
    </source>
</evidence>
<keyword evidence="6" id="KW-1185">Reference proteome</keyword>
<keyword evidence="2" id="KW-0548">Nucleotidyltransferase</keyword>
<evidence type="ECO:0000256" key="2">
    <source>
        <dbReference type="ARBA" id="ARBA00022695"/>
    </source>
</evidence>
<name>A0A8J7LZS0_9RHOB</name>